<dbReference type="Gene3D" id="2.60.40.3440">
    <property type="match status" value="1"/>
</dbReference>
<dbReference type="eggNOG" id="COG2304">
    <property type="taxonomic scope" value="Bacteria"/>
</dbReference>
<dbReference type="InterPro" id="IPR003410">
    <property type="entry name" value="HYR_dom"/>
</dbReference>
<dbReference type="EMBL" id="FQYK01000010">
    <property type="protein sequence ID" value="SHJ15529.1"/>
    <property type="molecule type" value="Genomic_DNA"/>
</dbReference>
<dbReference type="eggNOG" id="COG3209">
    <property type="taxonomic scope" value="Bacteria"/>
</dbReference>
<evidence type="ECO:0000256" key="2">
    <source>
        <dbReference type="SAM" id="MobiDB-lite"/>
    </source>
</evidence>
<dbReference type="eggNOG" id="COG5384">
    <property type="taxonomic scope" value="Bacteria"/>
</dbReference>
<dbReference type="InterPro" id="IPR001434">
    <property type="entry name" value="OmcB-like_DUF11"/>
</dbReference>
<protein>
    <submittedName>
        <fullName evidence="4">HYR domain-containing protein</fullName>
    </submittedName>
</protein>
<keyword evidence="1" id="KW-0677">Repeat</keyword>
<gene>
    <name evidence="4" type="ORF">SAMN05216261_2985</name>
</gene>
<dbReference type="Proteomes" id="UP000184396">
    <property type="component" value="Unassembled WGS sequence"/>
</dbReference>
<sequence length="2900" mass="305288">MSTHFIMKENYEIMNTNCNLIKSMSTVFKKSLGAFLNLLFIHSFKTIKNKPNVVWLVAVLFLLGLYTNQLNAQNPGQAANFSIKADTYSGAFNSVSDDWFQGPNGNGMIDESQTAAWTAITNAKSNQAFTARSKYNQYQVVDGYLLYDAIYGRDHVNLSGSNDFTSFAGSSGKNGDNPQTTWVVDNTGSPTSTVDLLDVYAHIRREGSTVGQNMWLDMAVSTLGNTGTHYVDFELFTTDLALNGAGGFQESGDDLQGGHTAWSFDGSGNITGYGDLVAGFAYSGSTIQGVELRIWVKRSDFENVTPAGFSWGAECDGDSNGSTYGYAQVIIPPGGKFDSGNPGNVSGPPWKTFSGGEPSFTYDNGAFAEVGINLSVLGVDPSVANSNPCDPPFKKILVKSRSSASFTSNLKDFAGPYEFLASPLVDTTIDVEAPGHFLCEAEQLQLSPLNPYNGAYYVYTTLDGEFLDGTQEFIGENAIITKPGTYKLTGSPAAGCTITESYVTIYAQPCAIDDDMGEIIENSSTGVKLKVTFNDTDLDDDIDKTTLNNDSPLLQPTGGTLIINFAGDITYIPNPDFYGPDSFEYQICDDQGFCDTALVTVMVLQDSDDDGTGDIYDLDNDNDGIPDTIECAVVAKPRILNADFEAVNIVSSGLDEGPTDVVAGYPGIWKGDESNIPNWESTDTSSHLEIWNNAHNLRNGAGHDRDGKAYSGSQWAEVNASSNNGLYQDIITTPGDVLQWSFAHRKRVGFKNSANEDIVSLEIGAPGSTISQGNFTSHPFSIWTKHTGTYTVPAGQTVTRLTFTWVQSASGNATQGNFIDAVELYFVDTGCADSDGDGVPNNLDLDSDNDGIPDVLEAGFEDANNDGLVDTSNYGNNGLANEVETFADSGALAVLPLNSDESTDISAGMYDFLDVDSDNDGITDTKEAFSDNIMYNDADNDGLIDGYFDIDINGWFDTIDAEPTFPVRRNSDSDAFPDYLDIDSDNDGIPDTVEGNIDVLDADNNGIVGDGIPNDEDFDGLADTNDPDFTGNVLGGSGFYQDTDGDGLNNTIDIDADNDGIIDNTEGSSTFAYIAPAGTDTDGDGLDDAYDVDNGGTAIGYVNIDGGMNPDYLDVDSDGDGIKDIRENNIVNTADADVLDLNNDGMVDPTKFTDADGDGLADEFDLINGKTNTLNGTNNNQTPNSQPDADPQNPGGDRDWREWYGQDTDLDLIPDYLDLDDDNDGILDTVEEAAADTDIDNDGIPNLLDLDSDGDGIPDHTDAGGTFDYDNSGMPGTGILTTTDKLPPPNAALFEVDANGVPTLVGPTGISPLDSDGDGLPNYLDLDSDNDGILDVIEAGGNDANGDGIYGPGTSNDIDSDGIADAIDLFDNTGGNADVLLGGTPLTVPDSDGDLIKNFQDLDSDNDAIPDIVEGQPTIGYVAPLGSLLDTDGDGINDRFDIDSGGTPIVPVDTDSDYTPDYLDLDSDGDFLFDIAESGATRAAADGDNDGKTDNTVGANGLDNTFELLDTYADPNGTLDDTQFDNFPDEDSDVFSGGDVDYRDGGVEDFDGDTVPDAIDLDDDDDGILDTDESYGANPNADDDGDGLSNYLDPDFCTLNAFGICANLDIDNDGIPNHFDLDSDGDGCNDAMEAYNDATVDPDFDGIWGSGVPVVDANGLVIAAGVTGSTYDTTPADTDTSTIADFLESTIFVACLSDLSITKTVDNTTPQINDIVTFTITIFNSGPFTTSGIKLRDLLPSELAYNATNSTIPPSTSYDSSTGVWDLSSITLGINASIQIQIAATASASCSLTTNEAEIISSKRFDLDSTPDNNNIAEDDYDTATLTVTDTTDPTWTSTLPVNGTYQCNAVPAPVTLTATDNCGTATVTYNEVRTNGSCDSNYTLTRTWTATDCCGANSISHVQTLNVIDTTAPTASDTTPLTVQCFSTIPAADPNVVTGESDNCSSNVTVAFLSESNNGGAGTTTSPYVLTRIYRVSDDCGNYIDVPHQITVIDNTAPVIDTAAFDLAVQCDGLGNNDELNNWLATNGSAAATDNCGTLTWTNDYTGLVTSCGSNASATVTFTATDDHGNSATTTATFSIVDNISPEILGFHSTASNEQSLCEDIPVLTFTSYSEESGDGNNATFLQGEVFRFPNVYVGADALLTIVDIVNATIPVLDDNSNGPNALKPQTRFALTNVGDRAYVEYRIDFVEAGTSTPKSLPEFSTNFNDIDGTNNYREVNWTELTTSYTVNDPTELTITQEDPWLVATSGPITYNGTANTNPQINISTRNMDASSYSFRVGAEAITANVPSTMRQHNIEFACIGNYTSAHTFKTVTMECQDVEAAPILTATDDCSLVDVVYDEVRTDGSCDNQYTLVRTYTATDECGNEAKATLTINVIDTTNPTWIDTPSDASVECDGTTDPSGAFAAWLTSFSGEDCGASAPTITNNSTGLSDLCGATGSETVTFTLTDACGNSITQDATFTIVDTTDPVLSGVPGDITVECDNIPVAATPTATDTCDAAPVLTLSETTTVGSCPTLYTLTRTWTATDACGNTSSASQNITVRDTTDPTISVPVDSTVECGDSTDPTATGTATGSDACGAVTITYTDSSTQTSNGSCTDYVYTITRTWTATDTCSNTNTAVQTITVEDTIAPTGTTPADASYQCISDVPAADTAAVTDEADNCGGPVTVTVADTNNGGLGTTSSPYIVTRTYTLTDCVGLTTNLIQTITVIDNIAPTITCPGNINQDVDAGTCSANIIYTAPTGTDNCSGATTVQIAGLPSGSAFPVGTTTNTFEVTDAAGLKATSSFDVTVNDTQAPAITCPADIVVSNDTDSCDAVVTYVAPVGTDNCAGATTALLSGPASGSTFPLGTTTVTYEVTDAAGNKTQCSFDVTVNDTQAPAITCPADIVVSNDTDS</sequence>
<feature type="domain" description="HYR" evidence="3">
    <location>
        <begin position="2797"/>
        <end position="2880"/>
    </location>
</feature>
<dbReference type="SUPFAM" id="SSF103647">
    <property type="entry name" value="TSP type-3 repeat"/>
    <property type="match status" value="1"/>
</dbReference>
<name>A0A1M6GZW5_9FLAO</name>
<dbReference type="GO" id="GO:0005509">
    <property type="term" value="F:calcium ion binding"/>
    <property type="evidence" value="ECO:0007669"/>
    <property type="project" value="InterPro"/>
</dbReference>
<organism evidence="4 5">
    <name type="scientific">Algibacter luteus</name>
    <dbReference type="NCBI Taxonomy" id="1178825"/>
    <lineage>
        <taxon>Bacteria</taxon>
        <taxon>Pseudomonadati</taxon>
        <taxon>Bacteroidota</taxon>
        <taxon>Flavobacteriia</taxon>
        <taxon>Flavobacteriales</taxon>
        <taxon>Flavobacteriaceae</taxon>
        <taxon>Algibacter</taxon>
    </lineage>
</organism>
<feature type="region of interest" description="Disordered" evidence="2">
    <location>
        <begin position="1513"/>
        <end position="1586"/>
    </location>
</feature>
<dbReference type="eggNOG" id="COG4935">
    <property type="taxonomic scope" value="Bacteria"/>
</dbReference>
<dbReference type="STRING" id="1178825.SAMN05216261_2985"/>
<dbReference type="PROSITE" id="PS50825">
    <property type="entry name" value="HYR"/>
    <property type="match status" value="2"/>
</dbReference>
<feature type="compositionally biased region" description="Acidic residues" evidence="2">
    <location>
        <begin position="1547"/>
        <end position="1573"/>
    </location>
</feature>
<dbReference type="Pfam" id="PF17963">
    <property type="entry name" value="Big_9"/>
    <property type="match status" value="1"/>
</dbReference>
<dbReference type="InterPro" id="IPR013783">
    <property type="entry name" value="Ig-like_fold"/>
</dbReference>
<dbReference type="NCBIfam" id="TIGR01451">
    <property type="entry name" value="B_ant_repeat"/>
    <property type="match status" value="1"/>
</dbReference>
<dbReference type="eggNOG" id="COG3291">
    <property type="taxonomic scope" value="Bacteria"/>
</dbReference>
<keyword evidence="5" id="KW-1185">Reference proteome</keyword>
<evidence type="ECO:0000313" key="5">
    <source>
        <dbReference type="Proteomes" id="UP000184396"/>
    </source>
</evidence>
<evidence type="ECO:0000256" key="1">
    <source>
        <dbReference type="ARBA" id="ARBA00022737"/>
    </source>
</evidence>
<feature type="compositionally biased region" description="Low complexity" evidence="2">
    <location>
        <begin position="1170"/>
        <end position="1184"/>
    </location>
</feature>
<accession>A0A1M6GZW5</accession>
<dbReference type="InterPro" id="IPR028974">
    <property type="entry name" value="TSP_type-3_rpt"/>
</dbReference>
<dbReference type="Gene3D" id="4.10.1080.10">
    <property type="entry name" value="TSP type-3 repeat"/>
    <property type="match status" value="1"/>
</dbReference>
<evidence type="ECO:0000259" key="3">
    <source>
        <dbReference type="PROSITE" id="PS50825"/>
    </source>
</evidence>
<dbReference type="Pfam" id="PF01345">
    <property type="entry name" value="DUF11"/>
    <property type="match status" value="1"/>
</dbReference>
<dbReference type="Pfam" id="PF02494">
    <property type="entry name" value="HYR"/>
    <property type="match status" value="2"/>
</dbReference>
<dbReference type="Gene3D" id="2.60.40.10">
    <property type="entry name" value="Immunoglobulins"/>
    <property type="match status" value="1"/>
</dbReference>
<feature type="region of interest" description="Disordered" evidence="2">
    <location>
        <begin position="1170"/>
        <end position="1200"/>
    </location>
</feature>
<dbReference type="PANTHER" id="PTHR24273">
    <property type="entry name" value="FI04643P-RELATED"/>
    <property type="match status" value="1"/>
</dbReference>
<feature type="non-terminal residue" evidence="4">
    <location>
        <position position="2900"/>
    </location>
</feature>
<dbReference type="PANTHER" id="PTHR24273:SF32">
    <property type="entry name" value="HYALIN"/>
    <property type="match status" value="1"/>
</dbReference>
<dbReference type="InterPro" id="IPR047589">
    <property type="entry name" value="DUF11_rpt"/>
</dbReference>
<feature type="domain" description="HYR" evidence="3">
    <location>
        <begin position="2715"/>
        <end position="2796"/>
    </location>
</feature>
<evidence type="ECO:0000313" key="4">
    <source>
        <dbReference type="EMBL" id="SHJ15529.1"/>
    </source>
</evidence>
<dbReference type="eggNOG" id="COG1361">
    <property type="taxonomic scope" value="Bacteria"/>
</dbReference>
<reference evidence="4 5" key="1">
    <citation type="submission" date="2016-11" db="EMBL/GenBank/DDBJ databases">
        <authorList>
            <person name="Jaros S."/>
            <person name="Januszkiewicz K."/>
            <person name="Wedrychowicz H."/>
        </authorList>
    </citation>
    <scope>NUCLEOTIDE SEQUENCE [LARGE SCALE GENOMIC DNA]</scope>
    <source>
        <strain evidence="4 5">CGMCC 1.12213</strain>
    </source>
</reference>
<proteinExistence type="predicted"/>